<evidence type="ECO:0000256" key="1">
    <source>
        <dbReference type="SAM" id="MobiDB-lite"/>
    </source>
</evidence>
<feature type="compositionally biased region" description="Pro residues" evidence="1">
    <location>
        <begin position="103"/>
        <end position="112"/>
    </location>
</feature>
<feature type="region of interest" description="Disordered" evidence="1">
    <location>
        <begin position="1"/>
        <end position="44"/>
    </location>
</feature>
<evidence type="ECO:0000313" key="2">
    <source>
        <dbReference type="EMBL" id="ACN36716.1"/>
    </source>
</evidence>
<feature type="region of interest" description="Disordered" evidence="1">
    <location>
        <begin position="83"/>
        <end position="142"/>
    </location>
</feature>
<feature type="compositionally biased region" description="Polar residues" evidence="1">
    <location>
        <begin position="1"/>
        <end position="11"/>
    </location>
</feature>
<protein>
    <submittedName>
        <fullName evidence="2">Uncharacterized protein</fullName>
    </submittedName>
</protein>
<proteinExistence type="evidence at transcript level"/>
<sequence length="142" mass="14578">MLVVRSSSTSRAAGALIPKKAATSPSTTPLVASPTTPTTPAPTNVFPGALIPGLANVWPLESASPLLDSAAKEVLVPRLGAPWAFSGLPRRPTPPSLHSRRPPAAPTPPPAPGMQQASSLPCKTCNFRATRPGLLTPAPLRT</sequence>
<feature type="compositionally biased region" description="Low complexity" evidence="1">
    <location>
        <begin position="21"/>
        <end position="43"/>
    </location>
</feature>
<name>C0PNF0_MAIZE</name>
<accession>C0PNF0</accession>
<dbReference type="EMBL" id="BT069819">
    <property type="protein sequence ID" value="ACN36716.1"/>
    <property type="molecule type" value="mRNA"/>
</dbReference>
<dbReference type="AlphaFoldDB" id="C0PNF0"/>
<reference evidence="2" key="1">
    <citation type="journal article" date="2009" name="PLoS Genet.">
        <title>Sequencing, mapping, and analysis of 27,455 maize full-length cDNAs.</title>
        <authorList>
            <person name="Soderlund C."/>
            <person name="Descour A."/>
            <person name="Kudrna D."/>
            <person name="Bomhoff M."/>
            <person name="Boyd L."/>
            <person name="Currie J."/>
            <person name="Angelova A."/>
            <person name="Collura K."/>
            <person name="Wissotski M."/>
            <person name="Ashley E."/>
            <person name="Morrow D."/>
            <person name="Fernandes J."/>
            <person name="Walbot V."/>
            <person name="Yu Y."/>
        </authorList>
    </citation>
    <scope>NUCLEOTIDE SEQUENCE</scope>
    <source>
        <strain evidence="2">B73</strain>
    </source>
</reference>
<organism evidence="2">
    <name type="scientific">Zea mays</name>
    <name type="common">Maize</name>
    <dbReference type="NCBI Taxonomy" id="4577"/>
    <lineage>
        <taxon>Eukaryota</taxon>
        <taxon>Viridiplantae</taxon>
        <taxon>Streptophyta</taxon>
        <taxon>Embryophyta</taxon>
        <taxon>Tracheophyta</taxon>
        <taxon>Spermatophyta</taxon>
        <taxon>Magnoliopsida</taxon>
        <taxon>Liliopsida</taxon>
        <taxon>Poales</taxon>
        <taxon>Poaceae</taxon>
        <taxon>PACMAD clade</taxon>
        <taxon>Panicoideae</taxon>
        <taxon>Andropogonodae</taxon>
        <taxon>Andropogoneae</taxon>
        <taxon>Tripsacinae</taxon>
        <taxon>Zea</taxon>
    </lineage>
</organism>